<keyword evidence="2" id="KW-1185">Reference proteome</keyword>
<dbReference type="AlphaFoldDB" id="A0A367Q441"/>
<dbReference type="NCBIfam" id="NF038167">
    <property type="entry name" value="cyan_ocin_like"/>
    <property type="match status" value="1"/>
</dbReference>
<name>A0A367Q441_9NOSO</name>
<sequence length="86" mass="8856">MSDSIIVSDLLVDLSAEQEETIAGGLSIGNIDGIDLANKVNTGFSEQKLATVSDVQSGPGGSRVTRATAASNVNTFANELFKIDLG</sequence>
<accession>A0A367Q441</accession>
<dbReference type="InterPro" id="IPR049891">
    <property type="entry name" value="CTB"/>
</dbReference>
<evidence type="ECO:0008006" key="3">
    <source>
        <dbReference type="Google" id="ProtNLM"/>
    </source>
</evidence>
<proteinExistence type="predicted"/>
<dbReference type="EMBL" id="LXQD01000344">
    <property type="protein sequence ID" value="RCJ18918.1"/>
    <property type="molecule type" value="Genomic_DNA"/>
</dbReference>
<evidence type="ECO:0000313" key="1">
    <source>
        <dbReference type="EMBL" id="RCJ18918.1"/>
    </source>
</evidence>
<dbReference type="Proteomes" id="UP000252107">
    <property type="component" value="Unassembled WGS sequence"/>
</dbReference>
<organism evidence="1 2">
    <name type="scientific">Nostoc minutum NIES-26</name>
    <dbReference type="NCBI Taxonomy" id="1844469"/>
    <lineage>
        <taxon>Bacteria</taxon>
        <taxon>Bacillati</taxon>
        <taxon>Cyanobacteriota</taxon>
        <taxon>Cyanophyceae</taxon>
        <taxon>Nostocales</taxon>
        <taxon>Nostocaceae</taxon>
        <taxon>Nostoc</taxon>
    </lineage>
</organism>
<protein>
    <recommendedName>
        <fullName evidence="3">Bacteriocin</fullName>
    </recommendedName>
</protein>
<evidence type="ECO:0000313" key="2">
    <source>
        <dbReference type="Proteomes" id="UP000252107"/>
    </source>
</evidence>
<reference evidence="1" key="1">
    <citation type="submission" date="2016-04" db="EMBL/GenBank/DDBJ databases">
        <authorList>
            <person name="Tabuchi Yagui T.R."/>
        </authorList>
    </citation>
    <scope>NUCLEOTIDE SEQUENCE [LARGE SCALE GENOMIC DNA]</scope>
    <source>
        <strain evidence="1">NIES-26</strain>
    </source>
</reference>
<comment type="caution">
    <text evidence="1">The sequence shown here is derived from an EMBL/GenBank/DDBJ whole genome shotgun (WGS) entry which is preliminary data.</text>
</comment>
<gene>
    <name evidence="1" type="ORF">A6770_32500</name>
</gene>